<evidence type="ECO:0000259" key="8">
    <source>
        <dbReference type="Pfam" id="PF02687"/>
    </source>
</evidence>
<keyword evidence="5 7" id="KW-1133">Transmembrane helix</keyword>
<dbReference type="RefSeq" id="WP_075061702.1">
    <property type="nucleotide sequence ID" value="NZ_LGCL01000015.1"/>
</dbReference>
<keyword evidence="10" id="KW-1185">Reference proteome</keyword>
<keyword evidence="6 7" id="KW-0472">Membrane</keyword>
<protein>
    <recommendedName>
        <fullName evidence="8">ABC3 transporter permease C-terminal domain-containing protein</fullName>
    </recommendedName>
</protein>
<dbReference type="EMBL" id="LGCL01000015">
    <property type="protein sequence ID" value="KPL79078.1"/>
    <property type="molecule type" value="Genomic_DNA"/>
</dbReference>
<comment type="subcellular location">
    <subcellularLocation>
        <location evidence="1">Cell membrane</location>
        <topology evidence="1">Multi-pass membrane protein</topology>
    </subcellularLocation>
</comment>
<dbReference type="PANTHER" id="PTHR43738">
    <property type="entry name" value="ABC TRANSPORTER, MEMBRANE PROTEIN"/>
    <property type="match status" value="1"/>
</dbReference>
<feature type="transmembrane region" description="Helical" evidence="7">
    <location>
        <begin position="349"/>
        <end position="369"/>
    </location>
</feature>
<evidence type="ECO:0000256" key="3">
    <source>
        <dbReference type="ARBA" id="ARBA00022475"/>
    </source>
</evidence>
<dbReference type="GO" id="GO:0005886">
    <property type="term" value="C:plasma membrane"/>
    <property type="evidence" value="ECO:0007669"/>
    <property type="project" value="UniProtKB-SubCell"/>
</dbReference>
<dbReference type="AlphaFoldDB" id="A0A0P6Y2C0"/>
<evidence type="ECO:0000256" key="7">
    <source>
        <dbReference type="SAM" id="Phobius"/>
    </source>
</evidence>
<reference evidence="9 10" key="1">
    <citation type="submission" date="2015-07" db="EMBL/GenBank/DDBJ databases">
        <title>Genome sequence of Ornatilinea apprima DSM 23815.</title>
        <authorList>
            <person name="Hemp J."/>
            <person name="Ward L.M."/>
            <person name="Pace L.A."/>
            <person name="Fischer W.W."/>
        </authorList>
    </citation>
    <scope>NUCLEOTIDE SEQUENCE [LARGE SCALE GENOMIC DNA]</scope>
    <source>
        <strain evidence="9 10">P3M-1</strain>
    </source>
</reference>
<evidence type="ECO:0000256" key="1">
    <source>
        <dbReference type="ARBA" id="ARBA00004651"/>
    </source>
</evidence>
<evidence type="ECO:0000256" key="6">
    <source>
        <dbReference type="ARBA" id="ARBA00023136"/>
    </source>
</evidence>
<gene>
    <name evidence="9" type="ORF">ADN00_04165</name>
</gene>
<dbReference type="Pfam" id="PF02687">
    <property type="entry name" value="FtsX"/>
    <property type="match status" value="1"/>
</dbReference>
<dbReference type="STRING" id="1134406.ADN00_04165"/>
<feature type="transmembrane region" description="Helical" evidence="7">
    <location>
        <begin position="306"/>
        <end position="337"/>
    </location>
</feature>
<proteinExistence type="predicted"/>
<evidence type="ECO:0000256" key="5">
    <source>
        <dbReference type="ARBA" id="ARBA00022989"/>
    </source>
</evidence>
<organism evidence="9 10">
    <name type="scientific">Ornatilinea apprima</name>
    <dbReference type="NCBI Taxonomy" id="1134406"/>
    <lineage>
        <taxon>Bacteria</taxon>
        <taxon>Bacillati</taxon>
        <taxon>Chloroflexota</taxon>
        <taxon>Anaerolineae</taxon>
        <taxon>Anaerolineales</taxon>
        <taxon>Anaerolineaceae</taxon>
        <taxon>Ornatilinea</taxon>
    </lineage>
</organism>
<evidence type="ECO:0000256" key="4">
    <source>
        <dbReference type="ARBA" id="ARBA00022692"/>
    </source>
</evidence>
<accession>A0A0P6Y2C0</accession>
<dbReference type="InterPro" id="IPR051125">
    <property type="entry name" value="ABC-4/HrtB_transporter"/>
</dbReference>
<sequence length="385" mass="41368">MGLYLAIKEIWRNRTRFLLFSLVIALITTLVLFIAALAVGLANANKEYLDKLNTDLLAFQDNVELQITTSQIGWSKLNDIRRVDGVVDIGAIGYSRATLVFEDGREPVDVSLIGVEAGRPGSPSVIDGRALRTTRGNEVVIDENAVRQAGLAIGDQIVIKVIQGTKEEFYALRVVGTAEAQQYLYAPSVFLPFQTWERVRPQAARGGTPGREQAANMVAIRVQNGLNLQSAASRIQSQVSGLQVVDKETAIQAIPGYSVQQSTLNTQRSFTLLIGLLVIGGFFQIQTLQKVPQIGVLKAIGADNKVIAVSVVSQISIVTLIGVAIGALVTFLFSIFLPSAVPIIFEPRAIIFQILGLLAIGPLGGLVAVRLATRIEPLTALGVSS</sequence>
<feature type="transmembrane region" description="Helical" evidence="7">
    <location>
        <begin position="17"/>
        <end position="42"/>
    </location>
</feature>
<keyword evidence="3" id="KW-1003">Cell membrane</keyword>
<dbReference type="OrthoDB" id="384327at2"/>
<keyword evidence="2" id="KW-0813">Transport</keyword>
<feature type="domain" description="ABC3 transporter permease C-terminal" evidence="8">
    <location>
        <begin position="270"/>
        <end position="377"/>
    </location>
</feature>
<dbReference type="InterPro" id="IPR003838">
    <property type="entry name" value="ABC3_permease_C"/>
</dbReference>
<evidence type="ECO:0000313" key="10">
    <source>
        <dbReference type="Proteomes" id="UP000050417"/>
    </source>
</evidence>
<comment type="caution">
    <text evidence="9">The sequence shown here is derived from an EMBL/GenBank/DDBJ whole genome shotgun (WGS) entry which is preliminary data.</text>
</comment>
<feature type="transmembrane region" description="Helical" evidence="7">
    <location>
        <begin position="269"/>
        <end position="285"/>
    </location>
</feature>
<evidence type="ECO:0000256" key="2">
    <source>
        <dbReference type="ARBA" id="ARBA00022448"/>
    </source>
</evidence>
<dbReference type="PANTHER" id="PTHR43738:SF1">
    <property type="entry name" value="HEMIN TRANSPORT SYSTEM PERMEASE PROTEIN HRTB-RELATED"/>
    <property type="match status" value="1"/>
</dbReference>
<name>A0A0P6Y2C0_9CHLR</name>
<dbReference type="Proteomes" id="UP000050417">
    <property type="component" value="Unassembled WGS sequence"/>
</dbReference>
<evidence type="ECO:0000313" key="9">
    <source>
        <dbReference type="EMBL" id="KPL79078.1"/>
    </source>
</evidence>
<keyword evidence="4 7" id="KW-0812">Transmembrane</keyword>